<dbReference type="Proteomes" id="UP000054272">
    <property type="component" value="Unassembled WGS sequence"/>
</dbReference>
<dbReference type="EMBL" id="KN848706">
    <property type="protein sequence ID" value="KIR78761.1"/>
    <property type="molecule type" value="Genomic_DNA"/>
</dbReference>
<keyword evidence="2" id="KW-1185">Reference proteome</keyword>
<gene>
    <name evidence="1" type="ORF">I306_04222</name>
</gene>
<name>A0ABR5BTP3_9TREE</name>
<evidence type="ECO:0000313" key="2">
    <source>
        <dbReference type="Proteomes" id="UP000054272"/>
    </source>
</evidence>
<proteinExistence type="predicted"/>
<organism evidence="1 2">
    <name type="scientific">Cryptococcus gattii EJB2</name>
    <dbReference type="NCBI Taxonomy" id="1296103"/>
    <lineage>
        <taxon>Eukaryota</taxon>
        <taxon>Fungi</taxon>
        <taxon>Dikarya</taxon>
        <taxon>Basidiomycota</taxon>
        <taxon>Agaricomycotina</taxon>
        <taxon>Tremellomycetes</taxon>
        <taxon>Tremellales</taxon>
        <taxon>Cryptococcaceae</taxon>
        <taxon>Cryptococcus</taxon>
        <taxon>Cryptococcus gattii species complex</taxon>
    </lineage>
</organism>
<protein>
    <submittedName>
        <fullName evidence="1">Uncharacterized protein</fullName>
    </submittedName>
</protein>
<evidence type="ECO:0000313" key="1">
    <source>
        <dbReference type="EMBL" id="KIR78761.1"/>
    </source>
</evidence>
<accession>A0ABR5BTP3</accession>
<sequence length="106" mass="12177">MPGSEEYVTKSLTSPKSEHVNARYSFMTGESAAMDETVDRLAKEDDEAVKALPSTYSYSRPIIEDTRCHWDKISSAPSTRLRDPIKEMLTSNLRHDLPSKRWDKER</sequence>
<reference evidence="1 2" key="1">
    <citation type="submission" date="2015-01" db="EMBL/GenBank/DDBJ databases">
        <title>The Genome Sequence of Cryptococcus gattii EJB2.</title>
        <authorList>
            <consortium name="The Broad Institute Genomics Platform"/>
            <person name="Cuomo C."/>
            <person name="Litvintseva A."/>
            <person name="Chen Y."/>
            <person name="Heitman J."/>
            <person name="Sun S."/>
            <person name="Springer D."/>
            <person name="Dromer F."/>
            <person name="Young S."/>
            <person name="Zeng Q."/>
            <person name="Gargeya S."/>
            <person name="Abouelleil A."/>
            <person name="Alvarado L."/>
            <person name="Chapman S.B."/>
            <person name="Gainer-Dewar J."/>
            <person name="Goldberg J."/>
            <person name="Griggs A."/>
            <person name="Gujja S."/>
            <person name="Hansen M."/>
            <person name="Howarth C."/>
            <person name="Imamovic A."/>
            <person name="Larimer J."/>
            <person name="Murphy C."/>
            <person name="Naylor J."/>
            <person name="Pearson M."/>
            <person name="Priest M."/>
            <person name="Roberts A."/>
            <person name="Saif S."/>
            <person name="Shea T."/>
            <person name="Sykes S."/>
            <person name="Wortman J."/>
            <person name="Nusbaum C."/>
            <person name="Birren B."/>
        </authorList>
    </citation>
    <scope>NUCLEOTIDE SEQUENCE [LARGE SCALE GENOMIC DNA]</scope>
    <source>
        <strain evidence="1 2">EJB2</strain>
    </source>
</reference>